<dbReference type="Proteomes" id="UP000663889">
    <property type="component" value="Unassembled WGS sequence"/>
</dbReference>
<evidence type="ECO:0000313" key="8">
    <source>
        <dbReference type="EMBL" id="CAF3708048.1"/>
    </source>
</evidence>
<protein>
    <recommendedName>
        <fullName evidence="10">Calcineurin-like phosphoesterase domain-containing protein</fullName>
    </recommendedName>
</protein>
<feature type="chain" id="PRO_5035599028" description="Calcineurin-like phosphoesterase domain-containing protein" evidence="2">
    <location>
        <begin position="22"/>
        <end position="654"/>
    </location>
</feature>
<dbReference type="AlphaFoldDB" id="A0A813ZKD4"/>
<feature type="transmembrane region" description="Helical" evidence="1">
    <location>
        <begin position="411"/>
        <end position="433"/>
    </location>
</feature>
<dbReference type="InterPro" id="IPR056229">
    <property type="entry name" value="Ig_TMM62"/>
</dbReference>
<dbReference type="OrthoDB" id="27234at2759"/>
<dbReference type="Pfam" id="PF24384">
    <property type="entry name" value="Ig_TMM62"/>
    <property type="match status" value="1"/>
</dbReference>
<feature type="transmembrane region" description="Helical" evidence="1">
    <location>
        <begin position="561"/>
        <end position="580"/>
    </location>
</feature>
<comment type="caution">
    <text evidence="6">The sequence shown here is derived from an EMBL/GenBank/DDBJ whole genome shotgun (WGS) entry which is preliminary data.</text>
</comment>
<dbReference type="PANTHER" id="PTHR14795:SF0">
    <property type="entry name" value="TRANSMEMBRANE PROTEIN 62"/>
    <property type="match status" value="1"/>
</dbReference>
<name>A0A813ZKD4_9BILA</name>
<dbReference type="PANTHER" id="PTHR14795">
    <property type="entry name" value="HELICASE RELATED"/>
    <property type="match status" value="1"/>
</dbReference>
<feature type="transmembrane region" description="Helical" evidence="1">
    <location>
        <begin position="466"/>
        <end position="485"/>
    </location>
</feature>
<evidence type="ECO:0000259" key="4">
    <source>
        <dbReference type="Pfam" id="PF24394"/>
    </source>
</evidence>
<keyword evidence="1" id="KW-0812">Transmembrane</keyword>
<dbReference type="Pfam" id="PF24394">
    <property type="entry name" value="TMEM62_C"/>
    <property type="match status" value="1"/>
</dbReference>
<feature type="domain" description="TMEM62 C-terminal" evidence="4">
    <location>
        <begin position="416"/>
        <end position="553"/>
    </location>
</feature>
<feature type="domain" description="TMEM62 Ig-like" evidence="3">
    <location>
        <begin position="292"/>
        <end position="392"/>
    </location>
</feature>
<feature type="transmembrane region" description="Helical" evidence="1">
    <location>
        <begin position="587"/>
        <end position="607"/>
    </location>
</feature>
<dbReference type="EMBL" id="CAJNOU010000082">
    <property type="protein sequence ID" value="CAF0853395.1"/>
    <property type="molecule type" value="Genomic_DNA"/>
</dbReference>
<dbReference type="EMBL" id="CAJNOO010000309">
    <property type="protein sequence ID" value="CAF0899600.1"/>
    <property type="molecule type" value="Genomic_DNA"/>
</dbReference>
<organism evidence="6 9">
    <name type="scientific">Rotaria sordida</name>
    <dbReference type="NCBI Taxonomy" id="392033"/>
    <lineage>
        <taxon>Eukaryota</taxon>
        <taxon>Metazoa</taxon>
        <taxon>Spiralia</taxon>
        <taxon>Gnathifera</taxon>
        <taxon>Rotifera</taxon>
        <taxon>Eurotatoria</taxon>
        <taxon>Bdelloidea</taxon>
        <taxon>Philodinida</taxon>
        <taxon>Philodinidae</taxon>
        <taxon>Rotaria</taxon>
    </lineage>
</organism>
<dbReference type="Proteomes" id="UP000663874">
    <property type="component" value="Unassembled WGS sequence"/>
</dbReference>
<evidence type="ECO:0000256" key="2">
    <source>
        <dbReference type="SAM" id="SignalP"/>
    </source>
</evidence>
<dbReference type="Proteomes" id="UP000663823">
    <property type="component" value="Unassembled WGS sequence"/>
</dbReference>
<reference evidence="6" key="1">
    <citation type="submission" date="2021-02" db="EMBL/GenBank/DDBJ databases">
        <authorList>
            <person name="Nowell W R."/>
        </authorList>
    </citation>
    <scope>NUCLEOTIDE SEQUENCE</scope>
</reference>
<keyword evidence="2" id="KW-0732">Signal</keyword>
<dbReference type="EMBL" id="CAJOBE010000466">
    <property type="protein sequence ID" value="CAF3645931.1"/>
    <property type="molecule type" value="Genomic_DNA"/>
</dbReference>
<dbReference type="InterPro" id="IPR056230">
    <property type="entry name" value="TMEM62_C"/>
</dbReference>
<evidence type="ECO:0000313" key="5">
    <source>
        <dbReference type="EMBL" id="CAF0853395.1"/>
    </source>
</evidence>
<dbReference type="Proteomes" id="UP000663882">
    <property type="component" value="Unassembled WGS sequence"/>
</dbReference>
<evidence type="ECO:0000313" key="7">
    <source>
        <dbReference type="EMBL" id="CAF3645931.1"/>
    </source>
</evidence>
<feature type="transmembrane region" description="Helical" evidence="1">
    <location>
        <begin position="521"/>
        <end position="541"/>
    </location>
</feature>
<evidence type="ECO:0008006" key="10">
    <source>
        <dbReference type="Google" id="ProtNLM"/>
    </source>
</evidence>
<sequence length="654" mass="75742">MIFSFFYFLFLFFLHIQQIKSLNDVPSDEYLGNTGKHLFYFVHVTDIHITHFGHTDRTEQFEQFCNQTIKSLIKPQVTVVSGDLAHNRDGTFGSAQYEQEWIIYKDILNRTNITQYTAWLDMRGNHDAFMDPDPQSNRSLYRIYSHQGVLHEGSYQHTLTTKDNDTYSFIGIDMCPRPGAGRPFNFLGHISKEEMKNIRKLSEQTQNSTATIFFGHYPLSFTYSSGLTELMHHGIAYLNGHLHSGIKHLYARHSDGLLELELGDWKDNRRFRIVTIDSGILSFEDVNFNQPIYAVISNPKAAKFKTPREPLYRLSQSTHIRIVIFSKWSIVNVNISIDSKFFGTAIESIDNENLYVLPWNASFYNDGHLHTLSIEIKDNQNNTMKIENEFSLTTTTITAFARSKFILLTHWPTFGIVVIIISLCIYIIILTFFRYRAKRMTQSCGVCFTLWNTIRLRMVLLCSIDLFYYSLVGLALYHFIGPWYIGYLTDGYFGAAFLWGTIIRGTYLPPDMQTYMGTIQLGFFLFPFTLCLCSSCYYRYIQLQANINLAESKCNRAVRIYTVYILFGYTLVFILFWSYVTTASYKLALPMSPFGITLALFSIFLYAKSNLLKMEDFKFQSITNDRENSTNVNTIETDDQQAFVTGRRTGIKDN</sequence>
<evidence type="ECO:0000256" key="1">
    <source>
        <dbReference type="SAM" id="Phobius"/>
    </source>
</evidence>
<gene>
    <name evidence="7" type="ORF">FNK824_LOCUS5712</name>
    <name evidence="8" type="ORF">OTI717_LOCUS12986</name>
    <name evidence="6" type="ORF">RFH988_LOCUS8915</name>
    <name evidence="5" type="ORF">SEV965_LOCUS3231</name>
</gene>
<feature type="signal peptide" evidence="2">
    <location>
        <begin position="1"/>
        <end position="21"/>
    </location>
</feature>
<dbReference type="InterPro" id="IPR029052">
    <property type="entry name" value="Metallo-depent_PP-like"/>
</dbReference>
<keyword evidence="1" id="KW-0472">Membrane</keyword>
<evidence type="ECO:0000313" key="9">
    <source>
        <dbReference type="Proteomes" id="UP000663882"/>
    </source>
</evidence>
<evidence type="ECO:0000313" key="6">
    <source>
        <dbReference type="EMBL" id="CAF0899600.1"/>
    </source>
</evidence>
<accession>A0A813ZKD4</accession>
<dbReference type="SUPFAM" id="SSF56300">
    <property type="entry name" value="Metallo-dependent phosphatases"/>
    <property type="match status" value="1"/>
</dbReference>
<evidence type="ECO:0000259" key="3">
    <source>
        <dbReference type="Pfam" id="PF24384"/>
    </source>
</evidence>
<proteinExistence type="predicted"/>
<keyword evidence="1" id="KW-1133">Transmembrane helix</keyword>
<dbReference type="Gene3D" id="3.60.21.10">
    <property type="match status" value="1"/>
</dbReference>
<dbReference type="EMBL" id="CAJOAX010001348">
    <property type="protein sequence ID" value="CAF3708048.1"/>
    <property type="molecule type" value="Genomic_DNA"/>
</dbReference>